<dbReference type="AlphaFoldDB" id="A0A9P9L633"/>
<dbReference type="EMBL" id="JAGTJS010000001">
    <property type="protein sequence ID" value="KAH7274861.1"/>
    <property type="molecule type" value="Genomic_DNA"/>
</dbReference>
<dbReference type="PANTHER" id="PTHR42825">
    <property type="entry name" value="AMINO ACID AMINOTRANSFERASE"/>
    <property type="match status" value="1"/>
</dbReference>
<evidence type="ECO:0000256" key="7">
    <source>
        <dbReference type="PIRSR" id="PIRSR006468-1"/>
    </source>
</evidence>
<evidence type="ECO:0000256" key="8">
    <source>
        <dbReference type="SAM" id="MobiDB-lite"/>
    </source>
</evidence>
<dbReference type="InterPro" id="IPR033939">
    <property type="entry name" value="BCAT_family"/>
</dbReference>
<dbReference type="InterPro" id="IPR036038">
    <property type="entry name" value="Aminotransferase-like"/>
</dbReference>
<dbReference type="Gene3D" id="3.30.470.10">
    <property type="match status" value="1"/>
</dbReference>
<evidence type="ECO:0000256" key="5">
    <source>
        <dbReference type="ARBA" id="ARBA00022679"/>
    </source>
</evidence>
<comment type="pathway">
    <text evidence="2">Secondary metabolite biosynthesis.</text>
</comment>
<dbReference type="CDD" id="cd01557">
    <property type="entry name" value="BCAT_beta_family"/>
    <property type="match status" value="1"/>
</dbReference>
<comment type="cofactor">
    <cofactor evidence="1">
        <name>pyridoxal 5'-phosphate</name>
        <dbReference type="ChEBI" id="CHEBI:597326"/>
    </cofactor>
</comment>
<dbReference type="FunFam" id="3.20.10.10:FF:000010">
    <property type="entry name" value="Branched-chain amino acid aminotransferase"/>
    <property type="match status" value="1"/>
</dbReference>
<keyword evidence="10" id="KW-1185">Reference proteome</keyword>
<evidence type="ECO:0000256" key="6">
    <source>
        <dbReference type="ARBA" id="ARBA00022898"/>
    </source>
</evidence>
<name>A0A9P9L633_FUSSL</name>
<reference evidence="9" key="1">
    <citation type="journal article" date="2021" name="Nat. Commun.">
        <title>Genetic determinants of endophytism in the Arabidopsis root mycobiome.</title>
        <authorList>
            <person name="Mesny F."/>
            <person name="Miyauchi S."/>
            <person name="Thiergart T."/>
            <person name="Pickel B."/>
            <person name="Atanasova L."/>
            <person name="Karlsson M."/>
            <person name="Huettel B."/>
            <person name="Barry K.W."/>
            <person name="Haridas S."/>
            <person name="Chen C."/>
            <person name="Bauer D."/>
            <person name="Andreopoulos W."/>
            <person name="Pangilinan J."/>
            <person name="LaButti K."/>
            <person name="Riley R."/>
            <person name="Lipzen A."/>
            <person name="Clum A."/>
            <person name="Drula E."/>
            <person name="Henrissat B."/>
            <person name="Kohler A."/>
            <person name="Grigoriev I.V."/>
            <person name="Martin F.M."/>
            <person name="Hacquard S."/>
        </authorList>
    </citation>
    <scope>NUCLEOTIDE SEQUENCE</scope>
    <source>
        <strain evidence="9">FSSC 5 MPI-SDFR-AT-0091</strain>
    </source>
</reference>
<feature type="modified residue" description="N6-(pyridoxal phosphate)lysine" evidence="7">
    <location>
        <position position="192"/>
    </location>
</feature>
<dbReference type="FunFam" id="3.30.470.10:FF:000004">
    <property type="entry name" value="Branched-chain-amino-acid aminotransferase"/>
    <property type="match status" value="1"/>
</dbReference>
<dbReference type="Pfam" id="PF01063">
    <property type="entry name" value="Aminotran_4"/>
    <property type="match status" value="1"/>
</dbReference>
<dbReference type="SUPFAM" id="SSF56752">
    <property type="entry name" value="D-aminoacid aminotransferase-like PLP-dependent enzymes"/>
    <property type="match status" value="1"/>
</dbReference>
<dbReference type="GO" id="GO:0004084">
    <property type="term" value="F:branched-chain-amino-acid transaminase activity"/>
    <property type="evidence" value="ECO:0007669"/>
    <property type="project" value="InterPro"/>
</dbReference>
<evidence type="ECO:0000313" key="9">
    <source>
        <dbReference type="EMBL" id="KAH7274861.1"/>
    </source>
</evidence>
<evidence type="ECO:0000256" key="2">
    <source>
        <dbReference type="ARBA" id="ARBA00005179"/>
    </source>
</evidence>
<comment type="caution">
    <text evidence="9">The sequence shown here is derived from an EMBL/GenBank/DDBJ whole genome shotgun (WGS) entry which is preliminary data.</text>
</comment>
<comment type="similarity">
    <text evidence="3">Belongs to the class-IV pyridoxal-phosphate-dependent aminotransferase family.</text>
</comment>
<sequence length="381" mass="41626">MAAFPPPPVNTIDWSNVGFKVREVNGHIESTYSRETGKWTPLRFVADPFMRIHGMAPALNYGQQAYEGLKAFRTPGDEGITVFRPDRNATRLQHSADVVSMPHVPVDMFLEAVRAAVALNAEFVPPHDTGAALYIRPQLYGSSAQLGLSAPEEYTFAVFVIPTGVYHGAHPVKALILEEFDRAAPNGTGNAKVGGNYAPVLRWSDKAREEGFGITLHLDSVRHEEIDEFSTSGFIGAQVNGDDVTLVVPDSHCVIDSVTSDSIQELGRSYGWKVEKRPIKYGELSSFSEVFAAGTAAALVPIRSITRRRDGKTETLTYIPDGQEEPGPLFEKLLKHLKDIQLAKAEDKFNWRFPVSAADKEVAGAANGGRNGDATTVDQMD</sequence>
<organism evidence="9 10">
    <name type="scientific">Fusarium solani</name>
    <name type="common">Filamentous fungus</name>
    <dbReference type="NCBI Taxonomy" id="169388"/>
    <lineage>
        <taxon>Eukaryota</taxon>
        <taxon>Fungi</taxon>
        <taxon>Dikarya</taxon>
        <taxon>Ascomycota</taxon>
        <taxon>Pezizomycotina</taxon>
        <taxon>Sordariomycetes</taxon>
        <taxon>Hypocreomycetidae</taxon>
        <taxon>Hypocreales</taxon>
        <taxon>Nectriaceae</taxon>
        <taxon>Fusarium</taxon>
        <taxon>Fusarium solani species complex</taxon>
    </lineage>
</organism>
<dbReference type="InterPro" id="IPR005786">
    <property type="entry name" value="B_amino_transII"/>
</dbReference>
<feature type="region of interest" description="Disordered" evidence="8">
    <location>
        <begin position="362"/>
        <end position="381"/>
    </location>
</feature>
<protein>
    <submittedName>
        <fullName evidence="9">Aminotransferase</fullName>
    </submittedName>
</protein>
<dbReference type="PANTHER" id="PTHR42825:SF2">
    <property type="entry name" value="BRANCHED-CHAIN-AMINO-ACID AMINOTRANSFERASE 3, CHLOROPLASTIC-RELATED"/>
    <property type="match status" value="1"/>
</dbReference>
<evidence type="ECO:0000313" key="10">
    <source>
        <dbReference type="Proteomes" id="UP000736672"/>
    </source>
</evidence>
<dbReference type="InterPro" id="IPR043132">
    <property type="entry name" value="BCAT-like_C"/>
</dbReference>
<accession>A0A9P9L633</accession>
<dbReference type="Proteomes" id="UP000736672">
    <property type="component" value="Unassembled WGS sequence"/>
</dbReference>
<evidence type="ECO:0000256" key="3">
    <source>
        <dbReference type="ARBA" id="ARBA00009320"/>
    </source>
</evidence>
<dbReference type="Gene3D" id="3.20.10.10">
    <property type="entry name" value="D-amino Acid Aminotransferase, subunit A, domain 2"/>
    <property type="match status" value="1"/>
</dbReference>
<proteinExistence type="inferred from homology"/>
<dbReference type="InterPro" id="IPR043131">
    <property type="entry name" value="BCAT-like_N"/>
</dbReference>
<gene>
    <name evidence="9" type="ORF">B0J15DRAFT_383475</name>
</gene>
<dbReference type="PIRSF" id="PIRSF006468">
    <property type="entry name" value="BCAT1"/>
    <property type="match status" value="1"/>
</dbReference>
<dbReference type="GO" id="GO:0009081">
    <property type="term" value="P:branched-chain amino acid metabolic process"/>
    <property type="evidence" value="ECO:0007669"/>
    <property type="project" value="InterPro"/>
</dbReference>
<keyword evidence="6" id="KW-0663">Pyridoxal phosphate</keyword>
<evidence type="ECO:0000256" key="4">
    <source>
        <dbReference type="ARBA" id="ARBA00022576"/>
    </source>
</evidence>
<keyword evidence="5" id="KW-0808">Transferase</keyword>
<dbReference type="OrthoDB" id="409992at2759"/>
<evidence type="ECO:0000256" key="1">
    <source>
        <dbReference type="ARBA" id="ARBA00001933"/>
    </source>
</evidence>
<dbReference type="InterPro" id="IPR001544">
    <property type="entry name" value="Aminotrans_IV"/>
</dbReference>
<keyword evidence="4 9" id="KW-0032">Aminotransferase</keyword>